<dbReference type="InterPro" id="IPR013083">
    <property type="entry name" value="Znf_RING/FYVE/PHD"/>
</dbReference>
<proteinExistence type="predicted"/>
<comment type="caution">
    <text evidence="1">The sequence shown here is derived from an EMBL/GenBank/DDBJ whole genome shotgun (WGS) entry which is preliminary data.</text>
</comment>
<keyword evidence="2" id="KW-1185">Reference proteome</keyword>
<reference evidence="1" key="1">
    <citation type="journal article" date="2023" name="G3 (Bethesda)">
        <title>Whole genome assemblies of Zophobas morio and Tenebrio molitor.</title>
        <authorList>
            <person name="Kaur S."/>
            <person name="Stinson S.A."/>
            <person name="diCenzo G.C."/>
        </authorList>
    </citation>
    <scope>NUCLEOTIDE SEQUENCE</scope>
    <source>
        <strain evidence="1">QUZm001</strain>
    </source>
</reference>
<dbReference type="EMBL" id="JALNTZ010000006">
    <property type="protein sequence ID" value="KAJ3649955.1"/>
    <property type="molecule type" value="Genomic_DNA"/>
</dbReference>
<dbReference type="CDD" id="cd15489">
    <property type="entry name" value="PHD_SF"/>
    <property type="match status" value="1"/>
</dbReference>
<evidence type="ECO:0000313" key="1">
    <source>
        <dbReference type="EMBL" id="KAJ3649955.1"/>
    </source>
</evidence>
<evidence type="ECO:0000313" key="2">
    <source>
        <dbReference type="Proteomes" id="UP001168821"/>
    </source>
</evidence>
<dbReference type="Proteomes" id="UP001168821">
    <property type="component" value="Unassembled WGS sequence"/>
</dbReference>
<accession>A0AA38MAP8</accession>
<organism evidence="1 2">
    <name type="scientific">Zophobas morio</name>
    <dbReference type="NCBI Taxonomy" id="2755281"/>
    <lineage>
        <taxon>Eukaryota</taxon>
        <taxon>Metazoa</taxon>
        <taxon>Ecdysozoa</taxon>
        <taxon>Arthropoda</taxon>
        <taxon>Hexapoda</taxon>
        <taxon>Insecta</taxon>
        <taxon>Pterygota</taxon>
        <taxon>Neoptera</taxon>
        <taxon>Endopterygota</taxon>
        <taxon>Coleoptera</taxon>
        <taxon>Polyphaga</taxon>
        <taxon>Cucujiformia</taxon>
        <taxon>Tenebrionidae</taxon>
        <taxon>Zophobas</taxon>
    </lineage>
</organism>
<dbReference type="InterPro" id="IPR011011">
    <property type="entry name" value="Znf_FYVE_PHD"/>
</dbReference>
<name>A0AA38MAP8_9CUCU</name>
<dbReference type="Gene3D" id="3.30.40.10">
    <property type="entry name" value="Zinc/RING finger domain, C3HC4 (zinc finger)"/>
    <property type="match status" value="1"/>
</dbReference>
<gene>
    <name evidence="1" type="ORF">Zmor_021668</name>
</gene>
<dbReference type="AlphaFoldDB" id="A0AA38MAP8"/>
<protein>
    <submittedName>
        <fullName evidence="1">Uncharacterized protein</fullName>
    </submittedName>
</protein>
<sequence length="160" mass="17812">MSSTVCCPSSAKSNKPTTQCDVCRGNVHYACVGLTETDAITTRAKSRAIKVVCNKCSSNIDRFVDRIPIIENLKMEFTKSLEEMKRQFDEKLASLKTNSESFDSAKLTESVIQEVKGRQSRAKNVIIFNFNESTNANREDKIAVTSKLLGWVALEITLVP</sequence>
<dbReference type="SUPFAM" id="SSF57903">
    <property type="entry name" value="FYVE/PHD zinc finger"/>
    <property type="match status" value="1"/>
</dbReference>